<dbReference type="GO" id="GO:0003677">
    <property type="term" value="F:DNA binding"/>
    <property type="evidence" value="ECO:0007669"/>
    <property type="project" value="InterPro"/>
</dbReference>
<reference evidence="2" key="1">
    <citation type="submission" date="2020-03" db="EMBL/GenBank/DDBJ databases">
        <title>The deep terrestrial virosphere.</title>
        <authorList>
            <person name="Holmfeldt K."/>
            <person name="Nilsson E."/>
            <person name="Simone D."/>
            <person name="Lopez-Fernandez M."/>
            <person name="Wu X."/>
            <person name="de Brujin I."/>
            <person name="Lundin D."/>
            <person name="Andersson A."/>
            <person name="Bertilsson S."/>
            <person name="Dopson M."/>
        </authorList>
    </citation>
    <scope>NUCLEOTIDE SEQUENCE</scope>
    <source>
        <strain evidence="2">MM415A00356</strain>
        <strain evidence="1">MM415B00404</strain>
    </source>
</reference>
<accession>A0A6M3KLL9</accession>
<organism evidence="2">
    <name type="scientific">viral metagenome</name>
    <dbReference type="NCBI Taxonomy" id="1070528"/>
    <lineage>
        <taxon>unclassified sequences</taxon>
        <taxon>metagenomes</taxon>
        <taxon>organismal metagenomes</taxon>
    </lineage>
</organism>
<evidence type="ECO:0000313" key="2">
    <source>
        <dbReference type="EMBL" id="QJA82897.1"/>
    </source>
</evidence>
<gene>
    <name evidence="2" type="ORF">MM415A00356_0046</name>
    <name evidence="1" type="ORF">MM415B00404_0009</name>
</gene>
<evidence type="ECO:0000313" key="1">
    <source>
        <dbReference type="EMBL" id="QJA65307.1"/>
    </source>
</evidence>
<name>A0A6M3KLL9_9ZZZZ</name>
<dbReference type="SUPFAM" id="SSF47413">
    <property type="entry name" value="lambda repressor-like DNA-binding domains"/>
    <property type="match status" value="1"/>
</dbReference>
<proteinExistence type="predicted"/>
<dbReference type="EMBL" id="MT142498">
    <property type="protein sequence ID" value="QJA82897.1"/>
    <property type="molecule type" value="Genomic_DNA"/>
</dbReference>
<dbReference type="Gene3D" id="1.10.260.40">
    <property type="entry name" value="lambda repressor-like DNA-binding domains"/>
    <property type="match status" value="1"/>
</dbReference>
<dbReference type="InterPro" id="IPR001387">
    <property type="entry name" value="Cro/C1-type_HTH"/>
</dbReference>
<protein>
    <submittedName>
        <fullName evidence="2">Putative DNA binding, helix-turn-helix domain containing protein</fullName>
    </submittedName>
</protein>
<dbReference type="CDD" id="cd00093">
    <property type="entry name" value="HTH_XRE"/>
    <property type="match status" value="1"/>
</dbReference>
<dbReference type="InterPro" id="IPR010982">
    <property type="entry name" value="Lambda_DNA-bd_dom_sf"/>
</dbReference>
<sequence length="80" mass="9148">MLMELLDRIKTAQEVHGWSDGEFAQQLGLSQSVLSRIKRGLRPLDNVRFLRAVAQAMPELRWHIAEYVIGGNGEHAEIRH</sequence>
<dbReference type="EMBL" id="MT141536">
    <property type="protein sequence ID" value="QJA65307.1"/>
    <property type="molecule type" value="Genomic_DNA"/>
</dbReference>
<dbReference type="AlphaFoldDB" id="A0A6M3KLL9"/>